<reference evidence="2 3" key="1">
    <citation type="submission" date="2016-10" db="EMBL/GenBank/DDBJ databases">
        <authorList>
            <person name="de Groot N.N."/>
        </authorList>
    </citation>
    <scope>NUCLEOTIDE SEQUENCE [LARGE SCALE GENOMIC DNA]</scope>
    <source>
        <strain evidence="2 3">DSM 44908</strain>
    </source>
</reference>
<evidence type="ECO:0000313" key="3">
    <source>
        <dbReference type="Proteomes" id="UP000182054"/>
    </source>
</evidence>
<sequence>MSAAAGAHTAQMTALAAIAALLAAAIHTYIFVLESVTFETAGRRVFGVRDDAEARIVRRWAFNQGWYNLFLAVGAAVGALVLAFGDGHVGAALVLFACGSMAGAASVLAATDRALLRPAAIQGGPSVVAVVAAAITLI</sequence>
<proteinExistence type="predicted"/>
<protein>
    <submittedName>
        <fullName evidence="2">Putative membrane protein</fullName>
    </submittedName>
</protein>
<evidence type="ECO:0000256" key="1">
    <source>
        <dbReference type="SAM" id="Phobius"/>
    </source>
</evidence>
<gene>
    <name evidence="2" type="ORF">SAMN05444374_104204</name>
</gene>
<organism evidence="2 3">
    <name type="scientific">Rhodococcoides kroppenstedtii</name>
    <dbReference type="NCBI Taxonomy" id="293050"/>
    <lineage>
        <taxon>Bacteria</taxon>
        <taxon>Bacillati</taxon>
        <taxon>Actinomycetota</taxon>
        <taxon>Actinomycetes</taxon>
        <taxon>Mycobacteriales</taxon>
        <taxon>Nocardiaceae</taxon>
        <taxon>Rhodococcoides</taxon>
    </lineage>
</organism>
<dbReference type="Pfam" id="PF06993">
    <property type="entry name" value="DUF1304"/>
    <property type="match status" value="1"/>
</dbReference>
<dbReference type="AlphaFoldDB" id="A0A1I0T8T2"/>
<keyword evidence="1" id="KW-1133">Transmembrane helix</keyword>
<feature type="transmembrane region" description="Helical" evidence="1">
    <location>
        <begin position="91"/>
        <end position="110"/>
    </location>
</feature>
<evidence type="ECO:0000313" key="2">
    <source>
        <dbReference type="EMBL" id="SFA47436.1"/>
    </source>
</evidence>
<dbReference type="Proteomes" id="UP000182054">
    <property type="component" value="Unassembled WGS sequence"/>
</dbReference>
<keyword evidence="1" id="KW-0812">Transmembrane</keyword>
<name>A0A1I0T8T2_9NOCA</name>
<feature type="transmembrane region" description="Helical" evidence="1">
    <location>
        <begin position="12"/>
        <end position="33"/>
    </location>
</feature>
<accession>A0A1I0T8T2</accession>
<feature type="transmembrane region" description="Helical" evidence="1">
    <location>
        <begin position="65"/>
        <end position="85"/>
    </location>
</feature>
<dbReference type="EMBL" id="FOJN01000004">
    <property type="protein sequence ID" value="SFA47436.1"/>
    <property type="molecule type" value="Genomic_DNA"/>
</dbReference>
<keyword evidence="1" id="KW-0472">Membrane</keyword>
<dbReference type="InterPro" id="IPR009732">
    <property type="entry name" value="DUF1304"/>
</dbReference>